<evidence type="ECO:0000313" key="7">
    <source>
        <dbReference type="Proteomes" id="UP000095009"/>
    </source>
</evidence>
<evidence type="ECO:0000256" key="4">
    <source>
        <dbReference type="ARBA" id="ARBA00023136"/>
    </source>
</evidence>
<dbReference type="GO" id="GO:0016020">
    <property type="term" value="C:membrane"/>
    <property type="evidence" value="ECO:0007669"/>
    <property type="project" value="UniProtKB-SubCell"/>
</dbReference>
<sequence>MSLDLVNPLRPYYDAATFQVPGTKTLALATIGDSLNGNSSSGGSVGSSIVSSKGLGSGTSISHGHDFDFDIDMNFGADHLFNMTRNVVTLYGRILVGQPWEVSRLLLQISNWDYSHKKIQELKQRSRELAVVLEEEDGGIVTDNDEEFEGDSENDTVDYFMAVTADMSLEDMREQKNHRKKERTHSSAPPKLKRRSSSFTMRDMPSILKPITTHNMDVLYALNEIDGTRGIFRALNTTFIHRAVTSTLEAWLSGFISTLAGIPDPYFVDLAHSSTSTPVVLIATSVAACVITAVLAAPIDIIRTKFIITRMSKETNNRSVRQELRALKSWTCPISVLAPTLLYRTVTATIHNTAPFVLSSYFGIDSFSSPLLAKLGTLLSSMLELTLRLPLETLLRRSHVYYLNLPLSELITKPMPYKGIFGTLWDVLLGKERVDSLLRGWRVSALGVIGEWGVEAVQGPQINQEKF</sequence>
<dbReference type="SUPFAM" id="SSF103506">
    <property type="entry name" value="Mitochondrial carrier"/>
    <property type="match status" value="1"/>
</dbReference>
<keyword evidence="3" id="KW-1133">Transmembrane helix</keyword>
<evidence type="ECO:0008006" key="8">
    <source>
        <dbReference type="Google" id="ProtNLM"/>
    </source>
</evidence>
<proteinExistence type="predicted"/>
<dbReference type="InterPro" id="IPR023395">
    <property type="entry name" value="MCP_dom_sf"/>
</dbReference>
<keyword evidence="2" id="KW-0812">Transmembrane</keyword>
<dbReference type="OrthoDB" id="77989at2759"/>
<dbReference type="STRING" id="857566.A0A1E3PHC1"/>
<reference evidence="6 7" key="1">
    <citation type="journal article" date="2016" name="Proc. Natl. Acad. Sci. U.S.A.">
        <title>Comparative genomics of biotechnologically important yeasts.</title>
        <authorList>
            <person name="Riley R."/>
            <person name="Haridas S."/>
            <person name="Wolfe K.H."/>
            <person name="Lopes M.R."/>
            <person name="Hittinger C.T."/>
            <person name="Goeker M."/>
            <person name="Salamov A.A."/>
            <person name="Wisecaver J.H."/>
            <person name="Long T.M."/>
            <person name="Calvey C.H."/>
            <person name="Aerts A.L."/>
            <person name="Barry K.W."/>
            <person name="Choi C."/>
            <person name="Clum A."/>
            <person name="Coughlan A.Y."/>
            <person name="Deshpande S."/>
            <person name="Douglass A.P."/>
            <person name="Hanson S.J."/>
            <person name="Klenk H.-P."/>
            <person name="LaButti K.M."/>
            <person name="Lapidus A."/>
            <person name="Lindquist E.A."/>
            <person name="Lipzen A.M."/>
            <person name="Meier-Kolthoff J.P."/>
            <person name="Ohm R.A."/>
            <person name="Otillar R.P."/>
            <person name="Pangilinan J.L."/>
            <person name="Peng Y."/>
            <person name="Rokas A."/>
            <person name="Rosa C.A."/>
            <person name="Scheuner C."/>
            <person name="Sibirny A.A."/>
            <person name="Slot J.C."/>
            <person name="Stielow J.B."/>
            <person name="Sun H."/>
            <person name="Kurtzman C.P."/>
            <person name="Blackwell M."/>
            <person name="Grigoriev I.V."/>
            <person name="Jeffries T.W."/>
        </authorList>
    </citation>
    <scope>NUCLEOTIDE SEQUENCE [LARGE SCALE GENOMIC DNA]</scope>
    <source>
        <strain evidence="6 7">DSM 6958</strain>
    </source>
</reference>
<dbReference type="Proteomes" id="UP000095009">
    <property type="component" value="Unassembled WGS sequence"/>
</dbReference>
<dbReference type="Gene3D" id="1.50.40.10">
    <property type="entry name" value="Mitochondrial carrier domain"/>
    <property type="match status" value="1"/>
</dbReference>
<organism evidence="6 7">
    <name type="scientific">Nadsonia fulvescens var. elongata DSM 6958</name>
    <dbReference type="NCBI Taxonomy" id="857566"/>
    <lineage>
        <taxon>Eukaryota</taxon>
        <taxon>Fungi</taxon>
        <taxon>Dikarya</taxon>
        <taxon>Ascomycota</taxon>
        <taxon>Saccharomycotina</taxon>
        <taxon>Dipodascomycetes</taxon>
        <taxon>Dipodascales</taxon>
        <taxon>Dipodascales incertae sedis</taxon>
        <taxon>Nadsonia</taxon>
    </lineage>
</organism>
<dbReference type="AlphaFoldDB" id="A0A1E3PHC1"/>
<evidence type="ECO:0000256" key="5">
    <source>
        <dbReference type="SAM" id="MobiDB-lite"/>
    </source>
</evidence>
<name>A0A1E3PHC1_9ASCO</name>
<keyword evidence="7" id="KW-1185">Reference proteome</keyword>
<evidence type="ECO:0000256" key="1">
    <source>
        <dbReference type="ARBA" id="ARBA00004370"/>
    </source>
</evidence>
<feature type="region of interest" description="Disordered" evidence="5">
    <location>
        <begin position="172"/>
        <end position="198"/>
    </location>
</feature>
<dbReference type="EMBL" id="KV454411">
    <property type="protein sequence ID" value="ODQ64813.1"/>
    <property type="molecule type" value="Genomic_DNA"/>
</dbReference>
<evidence type="ECO:0000313" key="6">
    <source>
        <dbReference type="EMBL" id="ODQ64813.1"/>
    </source>
</evidence>
<gene>
    <name evidence="6" type="ORF">NADFUDRAFT_83681</name>
</gene>
<evidence type="ECO:0000256" key="2">
    <source>
        <dbReference type="ARBA" id="ARBA00022692"/>
    </source>
</evidence>
<evidence type="ECO:0000256" key="3">
    <source>
        <dbReference type="ARBA" id="ARBA00022989"/>
    </source>
</evidence>
<comment type="subcellular location">
    <subcellularLocation>
        <location evidence="1">Membrane</location>
    </subcellularLocation>
</comment>
<accession>A0A1E3PHC1</accession>
<keyword evidence="4" id="KW-0472">Membrane</keyword>
<protein>
    <recommendedName>
        <fullName evidence="8">Mitochondrial carrier</fullName>
    </recommendedName>
</protein>